<dbReference type="Gene3D" id="1.25.40.10">
    <property type="entry name" value="Tetratricopeptide repeat domain"/>
    <property type="match status" value="1"/>
</dbReference>
<comment type="caution">
    <text evidence="1">The sequence shown here is derived from an EMBL/GenBank/DDBJ whole genome shotgun (WGS) entry which is preliminary data.</text>
</comment>
<gene>
    <name evidence="1" type="ORF">N7496_000600</name>
</gene>
<name>A0A9W9VUD3_9EURO</name>
<dbReference type="GeneID" id="81432708"/>
<keyword evidence="2" id="KW-1185">Reference proteome</keyword>
<dbReference type="InterPro" id="IPR011990">
    <property type="entry name" value="TPR-like_helical_dom_sf"/>
</dbReference>
<dbReference type="Gene3D" id="1.20.58.320">
    <property type="entry name" value="TPR-like"/>
    <property type="match status" value="1"/>
</dbReference>
<sequence length="256" mass="29269">MASDISELKETLTPDLLEEIREFWFEHMEDEDALILPGQSDMQRWFTRDETFDKICVAQFQAALDTIIESGASAADILDAIDTSSPLNWLSIILLLDQVPRNCHRGDESKLVFGRFDPLAEEVAMRAIDAGIPTKSSEVRYRLARRFWFHMPLMHSENLAVHEQAVKQHEETAKDMGRFLLKDVSTLTEDERKCYGILSNKQDALSALLSNLLDFEQRHKVIIEQFGRYPHRNAALGRVPTAEEIQYLKNGGETFG</sequence>
<evidence type="ECO:0000313" key="1">
    <source>
        <dbReference type="EMBL" id="KAJ5389532.1"/>
    </source>
</evidence>
<evidence type="ECO:0000313" key="2">
    <source>
        <dbReference type="Proteomes" id="UP001147782"/>
    </source>
</evidence>
<accession>A0A9W9VUD3</accession>
<reference evidence="1" key="1">
    <citation type="submission" date="2022-11" db="EMBL/GenBank/DDBJ databases">
        <authorList>
            <person name="Petersen C."/>
        </authorList>
    </citation>
    <scope>NUCLEOTIDE SEQUENCE</scope>
    <source>
        <strain evidence="1">IBT 29864</strain>
    </source>
</reference>
<proteinExistence type="predicted"/>
<dbReference type="InterPro" id="IPR010323">
    <property type="entry name" value="DUF924"/>
</dbReference>
<dbReference type="EMBL" id="JAPZBS010000001">
    <property type="protein sequence ID" value="KAJ5389532.1"/>
    <property type="molecule type" value="Genomic_DNA"/>
</dbReference>
<evidence type="ECO:0008006" key="3">
    <source>
        <dbReference type="Google" id="ProtNLM"/>
    </source>
</evidence>
<reference evidence="1" key="2">
    <citation type="journal article" date="2023" name="IMA Fungus">
        <title>Comparative genomic study of the Penicillium genus elucidates a diverse pangenome and 15 lateral gene transfer events.</title>
        <authorList>
            <person name="Petersen C."/>
            <person name="Sorensen T."/>
            <person name="Nielsen M.R."/>
            <person name="Sondergaard T.E."/>
            <person name="Sorensen J.L."/>
            <person name="Fitzpatrick D.A."/>
            <person name="Frisvad J.C."/>
            <person name="Nielsen K.L."/>
        </authorList>
    </citation>
    <scope>NUCLEOTIDE SEQUENCE</scope>
    <source>
        <strain evidence="1">IBT 29864</strain>
    </source>
</reference>
<dbReference type="Pfam" id="PF06041">
    <property type="entry name" value="DUF924"/>
    <property type="match status" value="1"/>
</dbReference>
<organism evidence="1 2">
    <name type="scientific">Penicillium cataractarum</name>
    <dbReference type="NCBI Taxonomy" id="2100454"/>
    <lineage>
        <taxon>Eukaryota</taxon>
        <taxon>Fungi</taxon>
        <taxon>Dikarya</taxon>
        <taxon>Ascomycota</taxon>
        <taxon>Pezizomycotina</taxon>
        <taxon>Eurotiomycetes</taxon>
        <taxon>Eurotiomycetidae</taxon>
        <taxon>Eurotiales</taxon>
        <taxon>Aspergillaceae</taxon>
        <taxon>Penicillium</taxon>
    </lineage>
</organism>
<dbReference type="RefSeq" id="XP_056560260.1">
    <property type="nucleotide sequence ID" value="XM_056693531.1"/>
</dbReference>
<dbReference type="OrthoDB" id="414698at2759"/>
<dbReference type="Proteomes" id="UP001147782">
    <property type="component" value="Unassembled WGS sequence"/>
</dbReference>
<protein>
    <recommendedName>
        <fullName evidence="3">DUF924 domain-containing protein</fullName>
    </recommendedName>
</protein>
<dbReference type="AlphaFoldDB" id="A0A9W9VUD3"/>
<dbReference type="SUPFAM" id="SSF48452">
    <property type="entry name" value="TPR-like"/>
    <property type="match status" value="1"/>
</dbReference>